<dbReference type="PIRSF" id="PIRSF015582">
    <property type="entry name" value="Cit_lyase_B"/>
    <property type="match status" value="1"/>
</dbReference>
<name>A0AAW9MT55_9FIRM</name>
<dbReference type="PANTHER" id="PTHR32308">
    <property type="entry name" value="LYASE BETA SUBUNIT, PUTATIVE (AFU_ORTHOLOGUE AFUA_4G13030)-RELATED"/>
    <property type="match status" value="1"/>
</dbReference>
<evidence type="ECO:0000256" key="4">
    <source>
        <dbReference type="PIRSR" id="PIRSR015582-1"/>
    </source>
</evidence>
<dbReference type="Pfam" id="PF03328">
    <property type="entry name" value="HpcH_HpaI"/>
    <property type="match status" value="1"/>
</dbReference>
<dbReference type="InterPro" id="IPR040442">
    <property type="entry name" value="Pyrv_kinase-like_dom_sf"/>
</dbReference>
<accession>A0AAW9MT55</accession>
<evidence type="ECO:0000313" key="7">
    <source>
        <dbReference type="EMBL" id="MEB3429190.1"/>
    </source>
</evidence>
<dbReference type="PANTHER" id="PTHR32308:SF0">
    <property type="entry name" value="HPCH_HPAI ALDOLASE_CITRATE LYASE DOMAIN-CONTAINING PROTEIN"/>
    <property type="match status" value="1"/>
</dbReference>
<evidence type="ECO:0000256" key="1">
    <source>
        <dbReference type="ARBA" id="ARBA00001946"/>
    </source>
</evidence>
<keyword evidence="2 5" id="KW-0479">Metal-binding</keyword>
<feature type="domain" description="HpcH/HpaI aldolase/citrate lyase" evidence="6">
    <location>
        <begin position="4"/>
        <end position="221"/>
    </location>
</feature>
<proteinExistence type="predicted"/>
<feature type="binding site" evidence="4">
    <location>
        <position position="126"/>
    </location>
    <ligand>
        <name>substrate</name>
    </ligand>
</feature>
<dbReference type="InterPro" id="IPR015813">
    <property type="entry name" value="Pyrv/PenolPyrv_kinase-like_dom"/>
</dbReference>
<sequence>MSRRTLLFMPGNNPGMLFSSDVLGADTAVFDLEDAVSLDEKDSARILVRNALNTFEFKGQEIAVRVNPMDSPYWEDDLNEIVKAQPDIIVIPKASVESVTCLENRIEEIRKEASIEKEIKTMLLIETAMGIMDIVNICKASKLFVGLILGAEDYSSNMGVERTKSNKEIEFARFTLATCAKAFEVDSIDTPYTDVEDFDGLIKDTTFAKSIGLSGRLLINPRQVEYVHKVLSPTEEEIEEASAILQKADEAKKEGLGVFSYKGKMVDLPVIKRAENTINNAKKWGLLNA</sequence>
<evidence type="ECO:0000259" key="6">
    <source>
        <dbReference type="Pfam" id="PF03328"/>
    </source>
</evidence>
<dbReference type="RefSeq" id="WP_324619386.1">
    <property type="nucleotide sequence ID" value="NZ_JAYKOT010000003.1"/>
</dbReference>
<keyword evidence="3 5" id="KW-0460">Magnesium</keyword>
<evidence type="ECO:0000256" key="3">
    <source>
        <dbReference type="ARBA" id="ARBA00022842"/>
    </source>
</evidence>
<protein>
    <submittedName>
        <fullName evidence="7">CoA ester lyase</fullName>
    </submittedName>
</protein>
<dbReference type="Proteomes" id="UP001357733">
    <property type="component" value="Unassembled WGS sequence"/>
</dbReference>
<comment type="caution">
    <text evidence="7">The sequence shown here is derived from an EMBL/GenBank/DDBJ whole genome shotgun (WGS) entry which is preliminary data.</text>
</comment>
<dbReference type="GO" id="GO:0016829">
    <property type="term" value="F:lyase activity"/>
    <property type="evidence" value="ECO:0007669"/>
    <property type="project" value="UniProtKB-KW"/>
</dbReference>
<keyword evidence="7" id="KW-0456">Lyase</keyword>
<evidence type="ECO:0000256" key="2">
    <source>
        <dbReference type="ARBA" id="ARBA00022723"/>
    </source>
</evidence>
<dbReference type="EMBL" id="JAYKOT010000003">
    <property type="protein sequence ID" value="MEB3429190.1"/>
    <property type="molecule type" value="Genomic_DNA"/>
</dbReference>
<evidence type="ECO:0000313" key="8">
    <source>
        <dbReference type="Proteomes" id="UP001357733"/>
    </source>
</evidence>
<dbReference type="AlphaFoldDB" id="A0AAW9MT55"/>
<organism evidence="7 8">
    <name type="scientific">Citroniella saccharovorans</name>
    <dbReference type="NCBI Taxonomy" id="2053367"/>
    <lineage>
        <taxon>Bacteria</taxon>
        <taxon>Bacillati</taxon>
        <taxon>Bacillota</taxon>
        <taxon>Tissierellia</taxon>
        <taxon>Tissierellales</taxon>
        <taxon>Peptoniphilaceae</taxon>
        <taxon>Citroniella</taxon>
    </lineage>
</organism>
<dbReference type="Gene3D" id="3.20.20.60">
    <property type="entry name" value="Phosphoenolpyruvate-binding domains"/>
    <property type="match status" value="1"/>
</dbReference>
<feature type="binding site" evidence="5">
    <location>
        <position position="153"/>
    </location>
    <ligand>
        <name>Mg(2+)</name>
        <dbReference type="ChEBI" id="CHEBI:18420"/>
    </ligand>
</feature>
<keyword evidence="8" id="KW-1185">Reference proteome</keyword>
<gene>
    <name evidence="7" type="ORF">VLK81_03985</name>
</gene>
<dbReference type="InterPro" id="IPR011206">
    <property type="entry name" value="Citrate_lyase_beta/mcl1/mcl2"/>
</dbReference>
<dbReference type="SUPFAM" id="SSF51621">
    <property type="entry name" value="Phosphoenolpyruvate/pyruvate domain"/>
    <property type="match status" value="1"/>
</dbReference>
<evidence type="ECO:0000256" key="5">
    <source>
        <dbReference type="PIRSR" id="PIRSR015582-2"/>
    </source>
</evidence>
<reference evidence="7 8" key="1">
    <citation type="submission" date="2024-01" db="EMBL/GenBank/DDBJ databases">
        <title>Complete genome sequence of Citroniella saccharovorans strain M6.X9, isolated from human fecal sample.</title>
        <authorList>
            <person name="Cheng G."/>
            <person name="Westerholm M."/>
            <person name="Schnurer A."/>
        </authorList>
    </citation>
    <scope>NUCLEOTIDE SEQUENCE [LARGE SCALE GENOMIC DNA]</scope>
    <source>
        <strain evidence="7 8">DSM 29873</strain>
    </source>
</reference>
<feature type="binding site" evidence="5">
    <location>
        <position position="126"/>
    </location>
    <ligand>
        <name>Mg(2+)</name>
        <dbReference type="ChEBI" id="CHEBI:18420"/>
    </ligand>
</feature>
<dbReference type="GO" id="GO:0006107">
    <property type="term" value="P:oxaloacetate metabolic process"/>
    <property type="evidence" value="ECO:0007669"/>
    <property type="project" value="TreeGrafter"/>
</dbReference>
<dbReference type="GO" id="GO:0000287">
    <property type="term" value="F:magnesium ion binding"/>
    <property type="evidence" value="ECO:0007669"/>
    <property type="project" value="TreeGrafter"/>
</dbReference>
<feature type="binding site" evidence="4">
    <location>
        <position position="65"/>
    </location>
    <ligand>
        <name>substrate</name>
    </ligand>
</feature>
<comment type="cofactor">
    <cofactor evidence="1">
        <name>Mg(2+)</name>
        <dbReference type="ChEBI" id="CHEBI:18420"/>
    </cofactor>
</comment>
<dbReference type="InterPro" id="IPR005000">
    <property type="entry name" value="Aldolase/citrate-lyase_domain"/>
</dbReference>